<feature type="transmembrane region" description="Helical" evidence="1">
    <location>
        <begin position="181"/>
        <end position="199"/>
    </location>
</feature>
<evidence type="ECO:0000313" key="4">
    <source>
        <dbReference type="Proteomes" id="UP000306985"/>
    </source>
</evidence>
<sequence>MTSGPSPYPHPAGDPRWSNSWPGLYPLRPLTVGEILGSGLKVAAAGASLLLPIGIAVGVLSRWVQLGVAAWVGDLTTYARFGAGSGLSMPTTTDAAGRVVPEIPPLWTYVPLLALSVVAGVGALILNGVAGSVAAEAGLRRPAIGAVKARLAGRWGALGVVALAAFGITLVGFVLLVIPGIIAQVTLMFAVMAVTVEGLSGGDALRRSADLTRGRRWPLFWKTILISLIVGAIGIVPTLLVGGLLDPTASLTNLWIGGTLEGAISGAVSIWSAGVVAMLYVDTRFRAEGLDDQLRGWASRGPLEK</sequence>
<protein>
    <recommendedName>
        <fullName evidence="2">DUF7847 domain-containing protein</fullName>
    </recommendedName>
</protein>
<dbReference type="InterPro" id="IPR057169">
    <property type="entry name" value="DUF7847"/>
</dbReference>
<dbReference type="RefSeq" id="WP_137449831.1">
    <property type="nucleotide sequence ID" value="NZ_SZZH01000002.1"/>
</dbReference>
<feature type="transmembrane region" description="Helical" evidence="1">
    <location>
        <begin position="42"/>
        <end position="64"/>
    </location>
</feature>
<reference evidence="3 4" key="1">
    <citation type="submission" date="2019-05" db="EMBL/GenBank/DDBJ databases">
        <title>Nakamurella sp. N5BH11, whole genome shotgun sequence.</title>
        <authorList>
            <person name="Tuo L."/>
        </authorList>
    </citation>
    <scope>NUCLEOTIDE SEQUENCE [LARGE SCALE GENOMIC DNA]</scope>
    <source>
        <strain evidence="3 4">N5BH11</strain>
    </source>
</reference>
<feature type="transmembrane region" description="Helical" evidence="1">
    <location>
        <begin position="155"/>
        <end position="175"/>
    </location>
</feature>
<dbReference type="Pfam" id="PF25231">
    <property type="entry name" value="DUF7847"/>
    <property type="match status" value="1"/>
</dbReference>
<feature type="transmembrane region" description="Helical" evidence="1">
    <location>
        <begin position="219"/>
        <end position="242"/>
    </location>
</feature>
<dbReference type="EMBL" id="SZZH01000002">
    <property type="protein sequence ID" value="TKV59209.1"/>
    <property type="molecule type" value="Genomic_DNA"/>
</dbReference>
<evidence type="ECO:0000313" key="3">
    <source>
        <dbReference type="EMBL" id="TKV59209.1"/>
    </source>
</evidence>
<name>A0A4U6QGR3_9ACTN</name>
<dbReference type="Proteomes" id="UP000306985">
    <property type="component" value="Unassembled WGS sequence"/>
</dbReference>
<evidence type="ECO:0000259" key="2">
    <source>
        <dbReference type="Pfam" id="PF25231"/>
    </source>
</evidence>
<organism evidence="3 4">
    <name type="scientific">Nakamurella flava</name>
    <dbReference type="NCBI Taxonomy" id="2576308"/>
    <lineage>
        <taxon>Bacteria</taxon>
        <taxon>Bacillati</taxon>
        <taxon>Actinomycetota</taxon>
        <taxon>Actinomycetes</taxon>
        <taxon>Nakamurellales</taxon>
        <taxon>Nakamurellaceae</taxon>
        <taxon>Nakamurella</taxon>
    </lineage>
</organism>
<keyword evidence="1" id="KW-0472">Membrane</keyword>
<dbReference type="OrthoDB" id="121140at2"/>
<keyword evidence="1" id="KW-0812">Transmembrane</keyword>
<keyword evidence="1" id="KW-1133">Transmembrane helix</keyword>
<feature type="domain" description="DUF7847" evidence="2">
    <location>
        <begin position="112"/>
        <end position="280"/>
    </location>
</feature>
<evidence type="ECO:0000256" key="1">
    <source>
        <dbReference type="SAM" id="Phobius"/>
    </source>
</evidence>
<feature type="transmembrane region" description="Helical" evidence="1">
    <location>
        <begin position="109"/>
        <end position="134"/>
    </location>
</feature>
<gene>
    <name evidence="3" type="ORF">FDO65_11310</name>
</gene>
<feature type="transmembrane region" description="Helical" evidence="1">
    <location>
        <begin position="262"/>
        <end position="281"/>
    </location>
</feature>
<keyword evidence="4" id="KW-1185">Reference proteome</keyword>
<dbReference type="AlphaFoldDB" id="A0A4U6QGR3"/>
<accession>A0A4U6QGR3</accession>
<proteinExistence type="predicted"/>
<comment type="caution">
    <text evidence="3">The sequence shown here is derived from an EMBL/GenBank/DDBJ whole genome shotgun (WGS) entry which is preliminary data.</text>
</comment>